<keyword evidence="1" id="KW-0472">Membrane</keyword>
<protein>
    <submittedName>
        <fullName evidence="3">DUF1206 domain-containing protein</fullName>
    </submittedName>
</protein>
<keyword evidence="1" id="KW-0812">Transmembrane</keyword>
<organism evidence="3 4">
    <name type="scientific">Cryobacterium fucosi</name>
    <dbReference type="NCBI Taxonomy" id="1259157"/>
    <lineage>
        <taxon>Bacteria</taxon>
        <taxon>Bacillati</taxon>
        <taxon>Actinomycetota</taxon>
        <taxon>Actinomycetes</taxon>
        <taxon>Micrococcales</taxon>
        <taxon>Microbacteriaceae</taxon>
        <taxon>Cryobacterium</taxon>
    </lineage>
</organism>
<feature type="transmembrane region" description="Helical" evidence="1">
    <location>
        <begin position="51"/>
        <end position="73"/>
    </location>
</feature>
<feature type="transmembrane region" description="Helical" evidence="1">
    <location>
        <begin position="220"/>
        <end position="243"/>
    </location>
</feature>
<feature type="domain" description="DUF1206" evidence="2">
    <location>
        <begin position="179"/>
        <end position="247"/>
    </location>
</feature>
<feature type="domain" description="DUF1206" evidence="2">
    <location>
        <begin position="7"/>
        <end position="72"/>
    </location>
</feature>
<comment type="caution">
    <text evidence="3">The sequence shown here is derived from an EMBL/GenBank/DDBJ whole genome shotgun (WGS) entry which is preliminary data.</text>
</comment>
<evidence type="ECO:0000313" key="3">
    <source>
        <dbReference type="EMBL" id="TFD79266.1"/>
    </source>
</evidence>
<dbReference type="EMBL" id="SOHH01000056">
    <property type="protein sequence ID" value="TFD79266.1"/>
    <property type="molecule type" value="Genomic_DNA"/>
</dbReference>
<sequence length="251" mass="25288">MQALARLGFAVNGLLHILIAGLAIAVAVGGGGSADQSGALGQLAESPGGVFVLWTVVVGLFALGLWLLLGAFLMPGSDPKRKWSHRVVEISKAAVYILLAVTAVTFATGGTADSATSARDASAALMRAPGGVALLLVGGLIVLGIGFYFVRKGALKKFTADLDLPSGTVGRAIVALGIAGYVAKGIALAVVAVLIVVAALTLDPSKSTGLDGALKSLVALPFGSVILSVIGVGLVAYGVYCFARAWRARLH</sequence>
<keyword evidence="4" id="KW-1185">Reference proteome</keyword>
<accession>A0A4R9B9Y9</accession>
<evidence type="ECO:0000256" key="1">
    <source>
        <dbReference type="SAM" id="Phobius"/>
    </source>
</evidence>
<name>A0A4R9B9Y9_9MICO</name>
<dbReference type="InterPro" id="IPR009597">
    <property type="entry name" value="DUF1206"/>
</dbReference>
<feature type="transmembrane region" description="Helical" evidence="1">
    <location>
        <begin position="93"/>
        <end position="112"/>
    </location>
</feature>
<dbReference type="Proteomes" id="UP000298313">
    <property type="component" value="Unassembled WGS sequence"/>
</dbReference>
<reference evidence="3 4" key="1">
    <citation type="submission" date="2019-03" db="EMBL/GenBank/DDBJ databases">
        <title>Genomics of glacier-inhabiting Cryobacterium strains.</title>
        <authorList>
            <person name="Liu Q."/>
            <person name="Xin Y.-H."/>
        </authorList>
    </citation>
    <scope>NUCLEOTIDE SEQUENCE [LARGE SCALE GENOMIC DNA]</scope>
    <source>
        <strain evidence="3 4">Hh4</strain>
    </source>
</reference>
<feature type="transmembrane region" description="Helical" evidence="1">
    <location>
        <begin position="7"/>
        <end position="31"/>
    </location>
</feature>
<evidence type="ECO:0000259" key="2">
    <source>
        <dbReference type="Pfam" id="PF06724"/>
    </source>
</evidence>
<feature type="transmembrane region" description="Helical" evidence="1">
    <location>
        <begin position="132"/>
        <end position="151"/>
    </location>
</feature>
<feature type="domain" description="DUF1206" evidence="2">
    <location>
        <begin position="91"/>
        <end position="154"/>
    </location>
</feature>
<dbReference type="OrthoDB" id="4552598at2"/>
<feature type="transmembrane region" description="Helical" evidence="1">
    <location>
        <begin position="172"/>
        <end position="200"/>
    </location>
</feature>
<dbReference type="AlphaFoldDB" id="A0A4R9B9Y9"/>
<gene>
    <name evidence="3" type="ORF">E3T48_06100</name>
</gene>
<keyword evidence="1" id="KW-1133">Transmembrane helix</keyword>
<proteinExistence type="predicted"/>
<evidence type="ECO:0000313" key="4">
    <source>
        <dbReference type="Proteomes" id="UP000298313"/>
    </source>
</evidence>
<dbReference type="Pfam" id="PF06724">
    <property type="entry name" value="DUF1206"/>
    <property type="match status" value="3"/>
</dbReference>